<evidence type="ECO:0000313" key="3">
    <source>
        <dbReference type="EMBL" id="CAF1414989.1"/>
    </source>
</evidence>
<proteinExistence type="predicted"/>
<evidence type="ECO:0000313" key="4">
    <source>
        <dbReference type="Proteomes" id="UP000663870"/>
    </source>
</evidence>
<dbReference type="AlphaFoldDB" id="A0A815M0F8"/>
<keyword evidence="4" id="KW-1185">Reference proteome</keyword>
<reference evidence="3" key="1">
    <citation type="submission" date="2021-02" db="EMBL/GenBank/DDBJ databases">
        <authorList>
            <person name="Nowell W R."/>
        </authorList>
    </citation>
    <scope>NUCLEOTIDE SEQUENCE</scope>
</reference>
<feature type="compositionally biased region" description="Polar residues" evidence="1">
    <location>
        <begin position="122"/>
        <end position="134"/>
    </location>
</feature>
<evidence type="ECO:0000313" key="2">
    <source>
        <dbReference type="EMBL" id="CAF1163569.1"/>
    </source>
</evidence>
<organism evidence="3 4">
    <name type="scientific">Rotaria sordida</name>
    <dbReference type="NCBI Taxonomy" id="392033"/>
    <lineage>
        <taxon>Eukaryota</taxon>
        <taxon>Metazoa</taxon>
        <taxon>Spiralia</taxon>
        <taxon>Gnathifera</taxon>
        <taxon>Rotifera</taxon>
        <taxon>Eurotatoria</taxon>
        <taxon>Bdelloidea</taxon>
        <taxon>Philodinida</taxon>
        <taxon>Philodinidae</taxon>
        <taxon>Rotaria</taxon>
    </lineage>
</organism>
<name>A0A815M0F8_9BILA</name>
<protein>
    <submittedName>
        <fullName evidence="3">Uncharacterized protein</fullName>
    </submittedName>
</protein>
<gene>
    <name evidence="3" type="ORF">JXQ802_LOCUS35506</name>
    <name evidence="2" type="ORF">PYM288_LOCUS22878</name>
</gene>
<feature type="compositionally biased region" description="Low complexity" evidence="1">
    <location>
        <begin position="103"/>
        <end position="121"/>
    </location>
</feature>
<evidence type="ECO:0000256" key="1">
    <source>
        <dbReference type="SAM" id="MobiDB-lite"/>
    </source>
</evidence>
<comment type="caution">
    <text evidence="3">The sequence shown here is derived from an EMBL/GenBank/DDBJ whole genome shotgun (WGS) entry which is preliminary data.</text>
</comment>
<dbReference type="EMBL" id="CAJNOH010001014">
    <property type="protein sequence ID" value="CAF1163569.1"/>
    <property type="molecule type" value="Genomic_DNA"/>
</dbReference>
<accession>A0A815M0F8</accession>
<dbReference type="Proteomes" id="UP000663870">
    <property type="component" value="Unassembled WGS sequence"/>
</dbReference>
<feature type="region of interest" description="Disordered" evidence="1">
    <location>
        <begin position="103"/>
        <end position="134"/>
    </location>
</feature>
<dbReference type="Proteomes" id="UP000663854">
    <property type="component" value="Unassembled WGS sequence"/>
</dbReference>
<sequence length="134" mass="14906">MLSVYYIRRPYCFLVNQAINGYIEKLLDTINVPWICENNLNLQPEALERVKADANQSMKSDIVETTVDASSSSGGSRRDRSSFLLMAIGVQYASFLQFESLTNLSPTSSSSTSRTIRSQSQDPPQKSLTTTISL</sequence>
<dbReference type="EMBL" id="CAJNOL010001758">
    <property type="protein sequence ID" value="CAF1414989.1"/>
    <property type="molecule type" value="Genomic_DNA"/>
</dbReference>